<dbReference type="PANTHER" id="PTHR31669">
    <property type="entry name" value="PROTEIN FAR1-RELATED SEQUENCE 10-RELATED"/>
    <property type="match status" value="1"/>
</dbReference>
<comment type="caution">
    <text evidence="3">The sequence shown here is derived from an EMBL/GenBank/DDBJ whole genome shotgun (WGS) entry which is preliminary data.</text>
</comment>
<dbReference type="Pfam" id="PF03101">
    <property type="entry name" value="FAR1"/>
    <property type="match status" value="1"/>
</dbReference>
<evidence type="ECO:0000256" key="1">
    <source>
        <dbReference type="RuleBase" id="RU367018"/>
    </source>
</evidence>
<sequence length="416" mass="47329">MDDSTSDCQLNPGEVDYEFESNEVPEPLSVVDDQFVPKVGMTFTTLEDAGKFYRNYAKAAGFSTKVRSTNRKGNKIKNQLITCSREGKWKSKISPTEKTNPTAGLNCPARIYIHTLKDVGAWIISKIVLDHSHPCCPSKAEMLKQHRELSMSIRRTIENNEEAGIRPSKTYQSFVAAAGGHHIEQEMSQVVWNSHSKDSFDRNWNDFLLNFGLVDNKWLSERESDAADFYTVIPCATKSSIEAQFQDVYTHQKFREVQAQFRGKANCITRLTNSALGYSVYKVREQVSSSIFNKFVVTYDSVAAERDTMPSRTKCVSFERVCQVSPRYILERWSKKVKRRHIHIKSSHDEPLLEPRSKRFDQLIANATKKKKTKVLSEINLFDAASVVHSNSSQYQGHVMNYQFRIPAAGDNSLGV</sequence>
<proteinExistence type="inferred from homology"/>
<feature type="domain" description="FAR1" evidence="2">
    <location>
        <begin position="51"/>
        <end position="136"/>
    </location>
</feature>
<evidence type="ECO:0000313" key="3">
    <source>
        <dbReference type="EMBL" id="RYQ83941.1"/>
    </source>
</evidence>
<accession>A0A444X2N7</accession>
<dbReference type="GO" id="GO:0008270">
    <property type="term" value="F:zinc ion binding"/>
    <property type="evidence" value="ECO:0007669"/>
    <property type="project" value="UniProtKB-UniRule"/>
</dbReference>
<comment type="subcellular location">
    <subcellularLocation>
        <location evidence="1">Nucleus</location>
    </subcellularLocation>
</comment>
<comment type="similarity">
    <text evidence="1">Belongs to the FHY3/FAR1 family.</text>
</comment>
<dbReference type="InterPro" id="IPR031052">
    <property type="entry name" value="FHY3/FAR1"/>
</dbReference>
<dbReference type="EMBL" id="SDMP01000020">
    <property type="protein sequence ID" value="RYQ83941.1"/>
    <property type="molecule type" value="Genomic_DNA"/>
</dbReference>
<gene>
    <name evidence="3" type="ORF">Ahy_B10g102817</name>
</gene>
<comment type="function">
    <text evidence="1">Putative transcription activator involved in regulating light control of development.</text>
</comment>
<dbReference type="GO" id="GO:0006355">
    <property type="term" value="P:regulation of DNA-templated transcription"/>
    <property type="evidence" value="ECO:0007669"/>
    <property type="project" value="UniProtKB-UniRule"/>
</dbReference>
<name>A0A444X2N7_ARAHY</name>
<keyword evidence="1" id="KW-0863">Zinc-finger</keyword>
<dbReference type="GO" id="GO:0005634">
    <property type="term" value="C:nucleus"/>
    <property type="evidence" value="ECO:0007669"/>
    <property type="project" value="UniProtKB-SubCell"/>
</dbReference>
<evidence type="ECO:0000313" key="4">
    <source>
        <dbReference type="Proteomes" id="UP000289738"/>
    </source>
</evidence>
<dbReference type="InterPro" id="IPR004330">
    <property type="entry name" value="FAR1_DNA_bnd_dom"/>
</dbReference>
<keyword evidence="1" id="KW-0862">Zinc</keyword>
<dbReference type="Proteomes" id="UP000289738">
    <property type="component" value="Chromosome B10"/>
</dbReference>
<dbReference type="AlphaFoldDB" id="A0A444X2N7"/>
<dbReference type="PANTHER" id="PTHR31669:SF283">
    <property type="entry name" value="PROTEIN FAR1-RELATED SEQUENCE"/>
    <property type="match status" value="1"/>
</dbReference>
<keyword evidence="1" id="KW-0479">Metal-binding</keyword>
<reference evidence="3 4" key="1">
    <citation type="submission" date="2019-01" db="EMBL/GenBank/DDBJ databases">
        <title>Sequencing of cultivated peanut Arachis hypogaea provides insights into genome evolution and oil improvement.</title>
        <authorList>
            <person name="Chen X."/>
        </authorList>
    </citation>
    <scope>NUCLEOTIDE SEQUENCE [LARGE SCALE GENOMIC DNA]</scope>
    <source>
        <strain evidence="4">cv. Fuhuasheng</strain>
        <tissue evidence="3">Leaves</tissue>
    </source>
</reference>
<organism evidence="3 4">
    <name type="scientific">Arachis hypogaea</name>
    <name type="common">Peanut</name>
    <dbReference type="NCBI Taxonomy" id="3818"/>
    <lineage>
        <taxon>Eukaryota</taxon>
        <taxon>Viridiplantae</taxon>
        <taxon>Streptophyta</taxon>
        <taxon>Embryophyta</taxon>
        <taxon>Tracheophyta</taxon>
        <taxon>Spermatophyta</taxon>
        <taxon>Magnoliopsida</taxon>
        <taxon>eudicotyledons</taxon>
        <taxon>Gunneridae</taxon>
        <taxon>Pentapetalae</taxon>
        <taxon>rosids</taxon>
        <taxon>fabids</taxon>
        <taxon>Fabales</taxon>
        <taxon>Fabaceae</taxon>
        <taxon>Papilionoideae</taxon>
        <taxon>50 kb inversion clade</taxon>
        <taxon>dalbergioids sensu lato</taxon>
        <taxon>Dalbergieae</taxon>
        <taxon>Pterocarpus clade</taxon>
        <taxon>Arachis</taxon>
    </lineage>
</organism>
<keyword evidence="1" id="KW-0539">Nucleus</keyword>
<protein>
    <recommendedName>
        <fullName evidence="1">Protein FAR1-RELATED SEQUENCE</fullName>
    </recommendedName>
</protein>
<evidence type="ECO:0000259" key="2">
    <source>
        <dbReference type="Pfam" id="PF03101"/>
    </source>
</evidence>
<keyword evidence="4" id="KW-1185">Reference proteome</keyword>